<keyword evidence="3" id="KW-1185">Reference proteome</keyword>
<accession>T1KDR8</accession>
<sequence length="178" mass="19156">MNLKLLFPSVFIFNFILQLLLVNTYPIVQRQALDEFIQSEHERSLASQATFLLTPMAVIIGTEGALLGLTGASFGDGIQFVGDEFASVGNGIKTVGDEIKSAGKDIQSISRALKGLSGVIFKWGTGGREIPVISDPADAFDLVQLLGKLPTNVSKSAFDFYKQIEASTAPDEEIGDEE</sequence>
<evidence type="ECO:0000256" key="1">
    <source>
        <dbReference type="SAM" id="Phobius"/>
    </source>
</evidence>
<dbReference type="HOGENOM" id="CLU_1512534_0_0_1"/>
<evidence type="ECO:0000313" key="2">
    <source>
        <dbReference type="EnsemblMetazoa" id="tetur09g03960.1"/>
    </source>
</evidence>
<feature type="transmembrane region" description="Helical" evidence="1">
    <location>
        <begin position="6"/>
        <end position="28"/>
    </location>
</feature>
<reference evidence="3" key="1">
    <citation type="submission" date="2011-08" db="EMBL/GenBank/DDBJ databases">
        <authorList>
            <person name="Rombauts S."/>
        </authorList>
    </citation>
    <scope>NUCLEOTIDE SEQUENCE</scope>
    <source>
        <strain evidence="3">London</strain>
    </source>
</reference>
<protein>
    <submittedName>
        <fullName evidence="2">Uncharacterized protein</fullName>
    </submittedName>
</protein>
<dbReference type="EnsemblMetazoa" id="tetur09g03960.1">
    <property type="protein sequence ID" value="tetur09g03960.1"/>
    <property type="gene ID" value="tetur09g03960"/>
</dbReference>
<dbReference type="Proteomes" id="UP000015104">
    <property type="component" value="Unassembled WGS sequence"/>
</dbReference>
<keyword evidence="1" id="KW-0812">Transmembrane</keyword>
<proteinExistence type="predicted"/>
<reference evidence="2" key="2">
    <citation type="submission" date="2015-06" db="UniProtKB">
        <authorList>
            <consortium name="EnsemblMetazoa"/>
        </authorList>
    </citation>
    <scope>IDENTIFICATION</scope>
</reference>
<keyword evidence="1" id="KW-0472">Membrane</keyword>
<dbReference type="AlphaFoldDB" id="T1KDR8"/>
<evidence type="ECO:0000313" key="3">
    <source>
        <dbReference type="Proteomes" id="UP000015104"/>
    </source>
</evidence>
<keyword evidence="1" id="KW-1133">Transmembrane helix</keyword>
<name>T1KDR8_TETUR</name>
<organism evidence="2 3">
    <name type="scientific">Tetranychus urticae</name>
    <name type="common">Two-spotted spider mite</name>
    <dbReference type="NCBI Taxonomy" id="32264"/>
    <lineage>
        <taxon>Eukaryota</taxon>
        <taxon>Metazoa</taxon>
        <taxon>Ecdysozoa</taxon>
        <taxon>Arthropoda</taxon>
        <taxon>Chelicerata</taxon>
        <taxon>Arachnida</taxon>
        <taxon>Acari</taxon>
        <taxon>Acariformes</taxon>
        <taxon>Trombidiformes</taxon>
        <taxon>Prostigmata</taxon>
        <taxon>Eleutherengona</taxon>
        <taxon>Raphignathae</taxon>
        <taxon>Tetranychoidea</taxon>
        <taxon>Tetranychidae</taxon>
        <taxon>Tetranychus</taxon>
    </lineage>
</organism>
<dbReference type="EMBL" id="CAEY01002026">
    <property type="status" value="NOT_ANNOTATED_CDS"/>
    <property type="molecule type" value="Genomic_DNA"/>
</dbReference>